<feature type="transmembrane region" description="Helical" evidence="2">
    <location>
        <begin position="73"/>
        <end position="97"/>
    </location>
</feature>
<evidence type="ECO:0000313" key="3">
    <source>
        <dbReference type="EMBL" id="QHT78784.1"/>
    </source>
</evidence>
<keyword evidence="2" id="KW-0812">Transmembrane</keyword>
<feature type="transmembrane region" description="Helical" evidence="2">
    <location>
        <begin position="416"/>
        <end position="434"/>
    </location>
</feature>
<evidence type="ECO:0000256" key="1">
    <source>
        <dbReference type="SAM" id="MobiDB-lite"/>
    </source>
</evidence>
<keyword evidence="2" id="KW-0472">Membrane</keyword>
<feature type="region of interest" description="Disordered" evidence="1">
    <location>
        <begin position="460"/>
        <end position="487"/>
    </location>
</feature>
<accession>A0A6C0HEC8</accession>
<feature type="transmembrane region" description="Helical" evidence="2">
    <location>
        <begin position="43"/>
        <end position="61"/>
    </location>
</feature>
<protein>
    <submittedName>
        <fullName evidence="3">Uncharacterized protein</fullName>
    </submittedName>
</protein>
<name>A0A6C0HEC8_9ZZZZ</name>
<sequence>MPSIYEETGVSSSIVRNITQETRRSKIDRYTDWALKMAVGDKYKYFFAVALWFTTGFVCKPQSLIDAGWPPRLVAFIIIALSANMMVSLAWTSYGLLYNLPNPIQTYKILSHKMLNNVQTAINTNINLMVNDLQATTWGERLKLAQTLTNEILERYTEGGLAFHYEIVKNWIGKETAKKLLEISDTVLSPTTIQKISSTFKGVNYQKEISKITDNCKEIIKQSVYDQGSSMDFMNSMVKTGSQVHQANIKMLLSPPDTRLELPSPEYEGKTIEVYTPPSDERHLDIFTSFIKDITNYDEFSTLYKTLANPEEGINKLPAIIENTLTDLVRDTPEVATLITPSRISSIVNTTQNEINEFQNAIEAESRKTTTRAVEIVRGSNLLRNTLNTVGVVGAYSIPQSKWWDKIDIEIGCFELIVLWLFLYTFLYIPFLKIPFWKKKKQRRDVEIEALPERIRRRSKIRSKQVRSLKSKTNKIKRSKRKIKSRK</sequence>
<proteinExistence type="predicted"/>
<dbReference type="EMBL" id="MN739937">
    <property type="protein sequence ID" value="QHT78784.1"/>
    <property type="molecule type" value="Genomic_DNA"/>
</dbReference>
<keyword evidence="2" id="KW-1133">Transmembrane helix</keyword>
<evidence type="ECO:0000256" key="2">
    <source>
        <dbReference type="SAM" id="Phobius"/>
    </source>
</evidence>
<organism evidence="3">
    <name type="scientific">viral metagenome</name>
    <dbReference type="NCBI Taxonomy" id="1070528"/>
    <lineage>
        <taxon>unclassified sequences</taxon>
        <taxon>metagenomes</taxon>
        <taxon>organismal metagenomes</taxon>
    </lineage>
</organism>
<reference evidence="3" key="1">
    <citation type="journal article" date="2020" name="Nature">
        <title>Giant virus diversity and host interactions through global metagenomics.</title>
        <authorList>
            <person name="Schulz F."/>
            <person name="Roux S."/>
            <person name="Paez-Espino D."/>
            <person name="Jungbluth S."/>
            <person name="Walsh D.A."/>
            <person name="Denef V.J."/>
            <person name="McMahon K.D."/>
            <person name="Konstantinidis K.T."/>
            <person name="Eloe-Fadrosh E.A."/>
            <person name="Kyrpides N.C."/>
            <person name="Woyke T."/>
        </authorList>
    </citation>
    <scope>NUCLEOTIDE SEQUENCE</scope>
    <source>
        <strain evidence="3">GVMAG-M-3300023179-92</strain>
    </source>
</reference>
<dbReference type="AlphaFoldDB" id="A0A6C0HEC8"/>